<comment type="caution">
    <text evidence="5">The sequence shown here is derived from an EMBL/GenBank/DDBJ whole genome shotgun (WGS) entry which is preliminary data.</text>
</comment>
<keyword evidence="6" id="KW-1185">Reference proteome</keyword>
<evidence type="ECO:0000256" key="1">
    <source>
        <dbReference type="ARBA" id="ARBA00008306"/>
    </source>
</evidence>
<evidence type="ECO:0000256" key="2">
    <source>
        <dbReference type="SAM" id="MobiDB-lite"/>
    </source>
</evidence>
<dbReference type="PANTHER" id="PTHR16255:SF15">
    <property type="entry name" value="SPORULATION PROTEIN RMD1"/>
    <property type="match status" value="1"/>
</dbReference>
<name>A0ABR0S1G6_9EURO</name>
<dbReference type="RefSeq" id="XP_064734429.1">
    <property type="nucleotide sequence ID" value="XM_064868932.1"/>
</dbReference>
<evidence type="ECO:0000313" key="5">
    <source>
        <dbReference type="EMBL" id="KAK5946339.1"/>
    </source>
</evidence>
<dbReference type="PANTHER" id="PTHR16255">
    <property type="entry name" value="REQUIRED FOR MEIOTIC NUCLEAR DIVISION PROTEIN 1 HOMOLOG"/>
    <property type="match status" value="1"/>
</dbReference>
<keyword evidence="3" id="KW-0472">Membrane</keyword>
<keyword evidence="3" id="KW-1133">Transmembrane helix</keyword>
<dbReference type="Pfam" id="PF02582">
    <property type="entry name" value="DUF155"/>
    <property type="match status" value="1"/>
</dbReference>
<feature type="domain" description="DUF155" evidence="4">
    <location>
        <begin position="359"/>
        <end position="530"/>
    </location>
</feature>
<reference evidence="5 6" key="1">
    <citation type="journal article" date="2023" name="Res Sq">
        <title>Genomic and morphological characterization of Knufia obscura isolated from the Mars 2020 spacecraft assembly facility.</title>
        <authorList>
            <person name="Chander A.M."/>
            <person name="Teixeira M.M."/>
            <person name="Singh N.K."/>
            <person name="Williams M.P."/>
            <person name="Parker C.W."/>
            <person name="Leo P."/>
            <person name="Stajich J.E."/>
            <person name="Torok T."/>
            <person name="Tighe S."/>
            <person name="Mason C.E."/>
            <person name="Venkateswaran K."/>
        </authorList>
    </citation>
    <scope>NUCLEOTIDE SEQUENCE [LARGE SCALE GENOMIC DNA]</scope>
    <source>
        <strain evidence="5 6">CCFEE 5817</strain>
    </source>
</reference>
<dbReference type="InterPro" id="IPR051624">
    <property type="entry name" value="RMD1/Sad1-interacting"/>
</dbReference>
<dbReference type="InterPro" id="IPR003734">
    <property type="entry name" value="DUF155"/>
</dbReference>
<evidence type="ECO:0000313" key="6">
    <source>
        <dbReference type="Proteomes" id="UP001334248"/>
    </source>
</evidence>
<evidence type="ECO:0000256" key="3">
    <source>
        <dbReference type="SAM" id="Phobius"/>
    </source>
</evidence>
<proteinExistence type="inferred from homology"/>
<feature type="region of interest" description="Disordered" evidence="2">
    <location>
        <begin position="229"/>
        <end position="286"/>
    </location>
</feature>
<feature type="region of interest" description="Disordered" evidence="2">
    <location>
        <begin position="1"/>
        <end position="120"/>
    </location>
</feature>
<accession>A0ABR0S1G6</accession>
<keyword evidence="3" id="KW-0812">Transmembrane</keyword>
<sequence length="584" mass="65592">MATRTSETSPLLSRRDSPTAANATGSTSRPAPATRPQRTVTFNPLTQISTQGSSSTGGGALRPAQSPSQTLSADARKEPFIQSFNSKLRRRNSHGAPLPTIQPAGPPLPRIGAQRTSKKAEKLKILPNPDFGDEGPDEESGRDVYSQFTRIKDPSARRDAARLGRADRDRLPRVTAYCTSQGYRLENMLKFMKSRHKTRGANPRLFDECLYSTYDYDYLKKRKASEEQFNRRMGHSHGGERSTSNSPAEQRLAHLRKSPRNSPRLLPGERRFSDSAVEVEEHSKERREDLLDLQNEIGLPAAEPHDLSENAIQDPSLEDLVRPASRSQEDLTLHREQDELHVALASNPDINTEVETPEVFVFDYGTVVIWGMTPEQEKRFLNDISKFSQSPLPTDSLQTEDFNFYYTKEYQARIYNDFISLRDPKNHMIKIAISHALSQSVKTSLFEDLVSETIETTSPLPAVIAQTGSINLTRRQLNMQIGELFILRINIHLQGSVLDSPELMWAEPHLEPVYAAVRSYLEIGQRVTLLTERLDVISDLLAVLREQGSRRHDEILEWIVIVLIAAEILVAAINIVVDVLAGAD</sequence>
<feature type="transmembrane region" description="Helical" evidence="3">
    <location>
        <begin position="555"/>
        <end position="577"/>
    </location>
</feature>
<gene>
    <name evidence="5" type="primary">RMD1</name>
    <name evidence="5" type="ORF">PMZ80_000481</name>
</gene>
<feature type="compositionally biased region" description="Polar residues" evidence="2">
    <location>
        <begin position="1"/>
        <end position="11"/>
    </location>
</feature>
<organism evidence="5 6">
    <name type="scientific">Knufia obscura</name>
    <dbReference type="NCBI Taxonomy" id="1635080"/>
    <lineage>
        <taxon>Eukaryota</taxon>
        <taxon>Fungi</taxon>
        <taxon>Dikarya</taxon>
        <taxon>Ascomycota</taxon>
        <taxon>Pezizomycotina</taxon>
        <taxon>Eurotiomycetes</taxon>
        <taxon>Chaetothyriomycetidae</taxon>
        <taxon>Chaetothyriales</taxon>
        <taxon>Trichomeriaceae</taxon>
        <taxon>Knufia</taxon>
    </lineage>
</organism>
<feature type="compositionally biased region" description="Polar residues" evidence="2">
    <location>
        <begin position="36"/>
        <end position="45"/>
    </location>
</feature>
<comment type="similarity">
    <text evidence="1">Belongs to the RMD1/sif2 family.</text>
</comment>
<feature type="compositionally biased region" description="Basic and acidic residues" evidence="2">
    <location>
        <begin position="267"/>
        <end position="286"/>
    </location>
</feature>
<dbReference type="GeneID" id="89993930"/>
<protein>
    <submittedName>
        <fullName evidence="5">Sporulation protein rmd1</fullName>
    </submittedName>
</protein>
<dbReference type="Proteomes" id="UP001334248">
    <property type="component" value="Unassembled WGS sequence"/>
</dbReference>
<dbReference type="EMBL" id="JAVHJV010000001">
    <property type="protein sequence ID" value="KAK5946339.1"/>
    <property type="molecule type" value="Genomic_DNA"/>
</dbReference>
<evidence type="ECO:0000259" key="4">
    <source>
        <dbReference type="Pfam" id="PF02582"/>
    </source>
</evidence>
<feature type="compositionally biased region" description="Polar residues" evidence="2">
    <location>
        <begin position="19"/>
        <end position="29"/>
    </location>
</feature>